<dbReference type="Gene3D" id="3.40.50.2300">
    <property type="match status" value="1"/>
</dbReference>
<dbReference type="CDD" id="cd17546">
    <property type="entry name" value="REC_hyHK_CKI1_RcsC-like"/>
    <property type="match status" value="1"/>
</dbReference>
<dbReference type="EMBL" id="CP048409">
    <property type="protein sequence ID" value="QIA09637.1"/>
    <property type="molecule type" value="Genomic_DNA"/>
</dbReference>
<dbReference type="InterPro" id="IPR001789">
    <property type="entry name" value="Sig_transdc_resp-reg_receiver"/>
</dbReference>
<evidence type="ECO:0000313" key="7">
    <source>
        <dbReference type="Proteomes" id="UP000474630"/>
    </source>
</evidence>
<feature type="modified residue" description="4-aspartylphosphate" evidence="3">
    <location>
        <position position="100"/>
    </location>
</feature>
<evidence type="ECO:0000259" key="5">
    <source>
        <dbReference type="PROSITE" id="PS50110"/>
    </source>
</evidence>
<dbReference type="KEGG" id="drc:G0Q07_18855"/>
<dbReference type="PROSITE" id="PS50110">
    <property type="entry name" value="RESPONSE_REGULATORY"/>
    <property type="match status" value="1"/>
</dbReference>
<sequence length="165" mass="18677">MSYTKKNTNKDKLIARHSNTFAEVYTESPKVDNPMETNNPSSESDTRKLKILLAEDDVVNQKLFSYMLQEIADELIIASTGVAAIKLFKENTDLDLILMDLKMPEMDGYEAVKNIRELDKTVKIFAVSAFAPETQGEAVNGNDFNDYVSKPIRKADLLKIISKYF</sequence>
<keyword evidence="2" id="KW-0902">Two-component regulatory system</keyword>
<dbReference type="Proteomes" id="UP000474630">
    <property type="component" value="Chromosome"/>
</dbReference>
<dbReference type="RefSeq" id="WP_163348607.1">
    <property type="nucleotide sequence ID" value="NZ_CP048409.1"/>
</dbReference>
<accession>A0A6C0RHV0</accession>
<dbReference type="SMART" id="SM00448">
    <property type="entry name" value="REC"/>
    <property type="match status" value="1"/>
</dbReference>
<evidence type="ECO:0000256" key="4">
    <source>
        <dbReference type="SAM" id="MobiDB-lite"/>
    </source>
</evidence>
<dbReference type="Pfam" id="PF00072">
    <property type="entry name" value="Response_reg"/>
    <property type="match status" value="1"/>
</dbReference>
<dbReference type="InterPro" id="IPR011006">
    <property type="entry name" value="CheY-like_superfamily"/>
</dbReference>
<keyword evidence="1 3" id="KW-0597">Phosphoprotein</keyword>
<evidence type="ECO:0000256" key="2">
    <source>
        <dbReference type="ARBA" id="ARBA00023012"/>
    </source>
</evidence>
<feature type="region of interest" description="Disordered" evidence="4">
    <location>
        <begin position="26"/>
        <end position="45"/>
    </location>
</feature>
<gene>
    <name evidence="6" type="ORF">G0Q07_18855</name>
</gene>
<evidence type="ECO:0000256" key="3">
    <source>
        <dbReference type="PROSITE-ProRule" id="PRU00169"/>
    </source>
</evidence>
<protein>
    <submittedName>
        <fullName evidence="6">Response regulator</fullName>
    </submittedName>
</protein>
<dbReference type="GO" id="GO:0000160">
    <property type="term" value="P:phosphorelay signal transduction system"/>
    <property type="evidence" value="ECO:0007669"/>
    <property type="project" value="UniProtKB-KW"/>
</dbReference>
<dbReference type="PANTHER" id="PTHR45339:SF1">
    <property type="entry name" value="HYBRID SIGNAL TRANSDUCTION HISTIDINE KINASE J"/>
    <property type="match status" value="1"/>
</dbReference>
<evidence type="ECO:0000313" key="6">
    <source>
        <dbReference type="EMBL" id="QIA09637.1"/>
    </source>
</evidence>
<proteinExistence type="predicted"/>
<dbReference type="SUPFAM" id="SSF52172">
    <property type="entry name" value="CheY-like"/>
    <property type="match status" value="1"/>
</dbReference>
<dbReference type="PANTHER" id="PTHR45339">
    <property type="entry name" value="HYBRID SIGNAL TRANSDUCTION HISTIDINE KINASE J"/>
    <property type="match status" value="1"/>
</dbReference>
<dbReference type="AlphaFoldDB" id="A0A6C0RHV0"/>
<keyword evidence="7" id="KW-1185">Reference proteome</keyword>
<reference evidence="6 7" key="1">
    <citation type="submission" date="2020-02" db="EMBL/GenBank/DDBJ databases">
        <title>Genome sequencing for Draconibacterium sp. strain M1.</title>
        <authorList>
            <person name="Park S.-J."/>
        </authorList>
    </citation>
    <scope>NUCLEOTIDE SEQUENCE [LARGE SCALE GENOMIC DNA]</scope>
    <source>
        <strain evidence="6 7">M1</strain>
    </source>
</reference>
<name>A0A6C0RHV0_9BACT</name>
<feature type="domain" description="Response regulatory" evidence="5">
    <location>
        <begin position="50"/>
        <end position="165"/>
    </location>
</feature>
<organism evidence="6 7">
    <name type="scientific">Draconibacterium halophilum</name>
    <dbReference type="NCBI Taxonomy" id="2706887"/>
    <lineage>
        <taxon>Bacteria</taxon>
        <taxon>Pseudomonadati</taxon>
        <taxon>Bacteroidota</taxon>
        <taxon>Bacteroidia</taxon>
        <taxon>Marinilabiliales</taxon>
        <taxon>Prolixibacteraceae</taxon>
        <taxon>Draconibacterium</taxon>
    </lineage>
</organism>
<evidence type="ECO:0000256" key="1">
    <source>
        <dbReference type="ARBA" id="ARBA00022553"/>
    </source>
</evidence>